<comment type="caution">
    <text evidence="2">The sequence shown here is derived from an EMBL/GenBank/DDBJ whole genome shotgun (WGS) entry which is preliminary data.</text>
</comment>
<feature type="transmembrane region" description="Helical" evidence="1">
    <location>
        <begin position="200"/>
        <end position="217"/>
    </location>
</feature>
<protein>
    <recommendedName>
        <fullName evidence="4">Teichuronic acid biosynthesis protein TuaF</fullName>
    </recommendedName>
</protein>
<dbReference type="Proteomes" id="UP001597458">
    <property type="component" value="Unassembled WGS sequence"/>
</dbReference>
<organism evidence="2 3">
    <name type="scientific">Terrilactibacillus laevilacticus</name>
    <dbReference type="NCBI Taxonomy" id="1380157"/>
    <lineage>
        <taxon>Bacteria</taxon>
        <taxon>Bacillati</taxon>
        <taxon>Bacillota</taxon>
        <taxon>Bacilli</taxon>
        <taxon>Bacillales</taxon>
        <taxon>Bacillaceae</taxon>
        <taxon>Terrilactibacillus</taxon>
    </lineage>
</organism>
<name>A0ABW5PKZ9_9BACI</name>
<dbReference type="RefSeq" id="WP_141191835.1">
    <property type="nucleotide sequence ID" value="NZ_JBHUMR010000004.1"/>
</dbReference>
<keyword evidence="3" id="KW-1185">Reference proteome</keyword>
<evidence type="ECO:0000313" key="2">
    <source>
        <dbReference type="EMBL" id="MFD2615956.1"/>
    </source>
</evidence>
<feature type="transmembrane region" description="Helical" evidence="1">
    <location>
        <begin position="14"/>
        <end position="32"/>
    </location>
</feature>
<dbReference type="EMBL" id="JBHUMR010000004">
    <property type="protein sequence ID" value="MFD2615956.1"/>
    <property type="molecule type" value="Genomic_DNA"/>
</dbReference>
<sequence>MNSRQRILTRSKKYIVLIIVIPILLGLIGYFSPSGKSSSSYTAEASISLGNYQYADLNNTRNVESLLTNEPFYKENLPYLKSEERDRIINQLKVTIVDDKTIQLSYTDTPKLLAIETVNRIMNAFLALDTQKYKQKEKMIQNTIHSLKKNKVGPDALVDEERFLYKLESTQLTMSSAAILKSVDDDQRATSVGLNSKNRATLGVLIGITIVFVWVTYPEIFRTKPKGEEE</sequence>
<accession>A0ABW5PKZ9</accession>
<keyword evidence="1" id="KW-0472">Membrane</keyword>
<evidence type="ECO:0000256" key="1">
    <source>
        <dbReference type="SAM" id="Phobius"/>
    </source>
</evidence>
<proteinExistence type="predicted"/>
<evidence type="ECO:0000313" key="3">
    <source>
        <dbReference type="Proteomes" id="UP001597458"/>
    </source>
</evidence>
<gene>
    <name evidence="2" type="ORF">ACFSTF_01275</name>
</gene>
<keyword evidence="1" id="KW-1133">Transmembrane helix</keyword>
<reference evidence="3" key="1">
    <citation type="journal article" date="2019" name="Int. J. Syst. Evol. Microbiol.">
        <title>The Global Catalogue of Microorganisms (GCM) 10K type strain sequencing project: providing services to taxonomists for standard genome sequencing and annotation.</title>
        <authorList>
            <consortium name="The Broad Institute Genomics Platform"/>
            <consortium name="The Broad Institute Genome Sequencing Center for Infectious Disease"/>
            <person name="Wu L."/>
            <person name="Ma J."/>
        </authorList>
    </citation>
    <scope>NUCLEOTIDE SEQUENCE [LARGE SCALE GENOMIC DNA]</scope>
    <source>
        <strain evidence="3">TISTR 2241</strain>
    </source>
</reference>
<keyword evidence="1" id="KW-0812">Transmembrane</keyword>
<evidence type="ECO:0008006" key="4">
    <source>
        <dbReference type="Google" id="ProtNLM"/>
    </source>
</evidence>